<keyword evidence="1 5" id="KW-0846">Cobalamin</keyword>
<feature type="region of interest" description="Disordered" evidence="6">
    <location>
        <begin position="246"/>
        <end position="272"/>
    </location>
</feature>
<evidence type="ECO:0000256" key="3">
    <source>
        <dbReference type="ARBA" id="ARBA00023285"/>
    </source>
</evidence>
<dbReference type="GO" id="GO:0006520">
    <property type="term" value="P:amino acid metabolic process"/>
    <property type="evidence" value="ECO:0007669"/>
    <property type="project" value="InterPro"/>
</dbReference>
<evidence type="ECO:0000256" key="5">
    <source>
        <dbReference type="HAMAP-Rule" id="MF_00601"/>
    </source>
</evidence>
<dbReference type="GO" id="GO:0031471">
    <property type="term" value="C:ethanolamine degradation polyhedral organelle"/>
    <property type="evidence" value="ECO:0007669"/>
    <property type="project" value="UniProtKB-UniRule"/>
</dbReference>
<dbReference type="Gene3D" id="3.40.50.11240">
    <property type="entry name" value="Ethanolamine ammonia-lyase light chain (EutC)"/>
    <property type="match status" value="1"/>
</dbReference>
<dbReference type="GO" id="GO:0046336">
    <property type="term" value="P:ethanolamine catabolic process"/>
    <property type="evidence" value="ECO:0007669"/>
    <property type="project" value="UniProtKB-UniRule"/>
</dbReference>
<evidence type="ECO:0000313" key="8">
    <source>
        <dbReference type="Proteomes" id="UP000186819"/>
    </source>
</evidence>
<evidence type="ECO:0000256" key="1">
    <source>
        <dbReference type="ARBA" id="ARBA00022628"/>
    </source>
</evidence>
<dbReference type="NCBIfam" id="NF003971">
    <property type="entry name" value="PRK05465.1"/>
    <property type="match status" value="1"/>
</dbReference>
<keyword evidence="3 5" id="KW-0170">Cobalt</keyword>
<evidence type="ECO:0000256" key="2">
    <source>
        <dbReference type="ARBA" id="ARBA00023239"/>
    </source>
</evidence>
<dbReference type="RefSeq" id="WP_076603625.1">
    <property type="nucleotide sequence ID" value="NZ_FTMD01000014.1"/>
</dbReference>
<dbReference type="HAMAP" id="MF_00601">
    <property type="entry name" value="EutC"/>
    <property type="match status" value="1"/>
</dbReference>
<dbReference type="OrthoDB" id="114248at2"/>
<dbReference type="Pfam" id="PF05985">
    <property type="entry name" value="EutC"/>
    <property type="match status" value="1"/>
</dbReference>
<evidence type="ECO:0000256" key="6">
    <source>
        <dbReference type="SAM" id="MobiDB-lite"/>
    </source>
</evidence>
<keyword evidence="8" id="KW-1185">Reference proteome</keyword>
<dbReference type="GO" id="GO:0031419">
    <property type="term" value="F:cobalamin binding"/>
    <property type="evidence" value="ECO:0007669"/>
    <property type="project" value="UniProtKB-UniRule"/>
</dbReference>
<dbReference type="PIRSF" id="PIRSF018982">
    <property type="entry name" value="EutC"/>
    <property type="match status" value="1"/>
</dbReference>
<dbReference type="InterPro" id="IPR042251">
    <property type="entry name" value="EutC_C"/>
</dbReference>
<proteinExistence type="inferred from homology"/>
<evidence type="ECO:0000256" key="4">
    <source>
        <dbReference type="ARBA" id="ARBA00024446"/>
    </source>
</evidence>
<accession>A0A1N7AGM5</accession>
<comment type="subcellular location">
    <subcellularLocation>
        <location evidence="5">Bacterial microcompartment</location>
    </subcellularLocation>
</comment>
<comment type="similarity">
    <text evidence="5">Belongs to the EutC family.</text>
</comment>
<dbReference type="InterPro" id="IPR009246">
    <property type="entry name" value="EutC"/>
</dbReference>
<protein>
    <recommendedName>
        <fullName evidence="5">Ethanolamine ammonia-lyase small subunit</fullName>
        <shortName evidence="5">EAL small subunit</shortName>
        <ecNumber evidence="5">4.3.1.7</ecNumber>
    </recommendedName>
</protein>
<feature type="binding site" evidence="5">
    <location>
        <position position="163"/>
    </location>
    <ligand>
        <name>adenosylcob(III)alamin</name>
        <dbReference type="ChEBI" id="CHEBI:18408"/>
    </ligand>
</feature>
<feature type="binding site" evidence="5">
    <location>
        <position position="213"/>
    </location>
    <ligand>
        <name>adenosylcob(III)alamin</name>
        <dbReference type="ChEBI" id="CHEBI:18408"/>
    </ligand>
</feature>
<keyword evidence="2 5" id="KW-0456">Lyase</keyword>
<comment type="function">
    <text evidence="5">Catalyzes the deamination of various vicinal amino-alcohols to oxo compounds. Allows this organism to utilize ethanolamine as the sole source of nitrogen and carbon in the presence of external vitamin B12.</text>
</comment>
<dbReference type="STRING" id="34027.SAMN05421829_11452"/>
<dbReference type="EC" id="4.3.1.7" evidence="5"/>
<dbReference type="Gene3D" id="1.10.30.40">
    <property type="entry name" value="Ethanolamine ammonia-lyase light chain (EutC), N-terminal domain"/>
    <property type="match status" value="1"/>
</dbReference>
<feature type="compositionally biased region" description="Basic and acidic residues" evidence="6">
    <location>
        <begin position="248"/>
        <end position="259"/>
    </location>
</feature>
<dbReference type="PANTHER" id="PTHR39330:SF1">
    <property type="entry name" value="ETHANOLAMINE AMMONIA-LYASE SMALL SUBUNIT"/>
    <property type="match status" value="1"/>
</dbReference>
<dbReference type="GO" id="GO:0008851">
    <property type="term" value="F:ethanolamine ammonia-lyase activity"/>
    <property type="evidence" value="ECO:0007669"/>
    <property type="project" value="UniProtKB-UniRule"/>
</dbReference>
<keyword evidence="4 5" id="KW-1283">Bacterial microcompartment</keyword>
<reference evidence="8" key="1">
    <citation type="submission" date="2017-01" db="EMBL/GenBank/DDBJ databases">
        <authorList>
            <person name="Varghese N."/>
            <person name="Submissions S."/>
        </authorList>
    </citation>
    <scope>NUCLEOTIDE SEQUENCE [LARGE SCALE GENOMIC DNA]</scope>
    <source>
        <strain evidence="8">ATCC 51758</strain>
    </source>
</reference>
<dbReference type="EMBL" id="FTMD01000014">
    <property type="protein sequence ID" value="SIR38297.1"/>
    <property type="molecule type" value="Genomic_DNA"/>
</dbReference>
<evidence type="ECO:0000313" key="7">
    <source>
        <dbReference type="EMBL" id="SIR38297.1"/>
    </source>
</evidence>
<sequence>MDDPADTPVIPDTWGKLRRFTPARIALGRAGTSLPTQAQLDFQFAHARARDAVHHPLATGVLRTALAQRGHTVATVRSAAPDRRTYLQRPDLGRRLDEASRAALAALSAADDAPFDVAFILADGLSAFAIEQNALPFLDAMLPRLPAPAWKLAPLVIAAQSRVALGDDIAVTLHARMVAILIGERPGLSSPDSLGIYLTWQPRIGTTDAQRNCISNIRREGLDIHLAADKLLWLMNEARSRQLSGVSLKDDTQAPDERLATPATNFLLDSRP</sequence>
<comment type="catalytic activity">
    <reaction evidence="5">
        <text>ethanolamine = acetaldehyde + NH4(+)</text>
        <dbReference type="Rhea" id="RHEA:15313"/>
        <dbReference type="ChEBI" id="CHEBI:15343"/>
        <dbReference type="ChEBI" id="CHEBI:28938"/>
        <dbReference type="ChEBI" id="CHEBI:57603"/>
        <dbReference type="EC" id="4.3.1.7"/>
    </reaction>
</comment>
<dbReference type="UniPathway" id="UPA00560"/>
<organism evidence="7 8">
    <name type="scientific">Aromatoleum tolulyticum</name>
    <dbReference type="NCBI Taxonomy" id="34027"/>
    <lineage>
        <taxon>Bacteria</taxon>
        <taxon>Pseudomonadati</taxon>
        <taxon>Pseudomonadota</taxon>
        <taxon>Betaproteobacteria</taxon>
        <taxon>Rhodocyclales</taxon>
        <taxon>Rhodocyclaceae</taxon>
        <taxon>Aromatoleum</taxon>
    </lineage>
</organism>
<gene>
    <name evidence="5" type="primary">eutC</name>
    <name evidence="7" type="ORF">SAMN05421829_11452</name>
</gene>
<comment type="cofactor">
    <cofactor evidence="5">
        <name>adenosylcob(III)alamin</name>
        <dbReference type="ChEBI" id="CHEBI:18408"/>
    </cofactor>
    <text evidence="5">Binds between the large and small subunits.</text>
</comment>
<comment type="pathway">
    <text evidence="5">Amine and polyamine degradation; ethanolamine degradation.</text>
</comment>
<feature type="binding site" evidence="5">
    <location>
        <position position="184"/>
    </location>
    <ligand>
        <name>adenosylcob(III)alamin</name>
        <dbReference type="ChEBI" id="CHEBI:18408"/>
    </ligand>
</feature>
<comment type="subunit">
    <text evidence="5">The basic unit is a heterodimer which dimerizes to form tetramers. The heterotetramers trimerize; 6 large subunits form a core ring with 6 small subunits projecting outwards.</text>
</comment>
<name>A0A1N7AGM5_9RHOO</name>
<dbReference type="AlphaFoldDB" id="A0A1N7AGM5"/>
<dbReference type="InterPro" id="IPR042255">
    <property type="entry name" value="EutC_N"/>
</dbReference>
<dbReference type="PANTHER" id="PTHR39330">
    <property type="entry name" value="ETHANOLAMINE AMMONIA-LYASE LIGHT CHAIN"/>
    <property type="match status" value="1"/>
</dbReference>
<dbReference type="Proteomes" id="UP000186819">
    <property type="component" value="Unassembled WGS sequence"/>
</dbReference>
<dbReference type="GO" id="GO:0009350">
    <property type="term" value="C:ethanolamine ammonia-lyase complex"/>
    <property type="evidence" value="ECO:0007669"/>
    <property type="project" value="UniProtKB-UniRule"/>
</dbReference>